<feature type="compositionally biased region" description="Basic residues" evidence="3">
    <location>
        <begin position="105"/>
        <end position="114"/>
    </location>
</feature>
<dbReference type="AlphaFoldDB" id="A0A0F9PPL8"/>
<feature type="region of interest" description="Disordered" evidence="3">
    <location>
        <begin position="104"/>
        <end position="128"/>
    </location>
</feature>
<feature type="domain" description="DNA methylase N-4/N-6" evidence="4">
    <location>
        <begin position="123"/>
        <end position="176"/>
    </location>
</feature>
<dbReference type="InterPro" id="IPR001091">
    <property type="entry name" value="RM_Methyltransferase"/>
</dbReference>
<dbReference type="EMBL" id="LAZR01005080">
    <property type="protein sequence ID" value="KKN03021.1"/>
    <property type="molecule type" value="Genomic_DNA"/>
</dbReference>
<dbReference type="Gene3D" id="3.40.50.150">
    <property type="entry name" value="Vaccinia Virus protein VP39"/>
    <property type="match status" value="1"/>
</dbReference>
<organism evidence="5">
    <name type="scientific">marine sediment metagenome</name>
    <dbReference type="NCBI Taxonomy" id="412755"/>
    <lineage>
        <taxon>unclassified sequences</taxon>
        <taxon>metagenomes</taxon>
        <taxon>ecological metagenomes</taxon>
    </lineage>
</organism>
<dbReference type="GO" id="GO:0008170">
    <property type="term" value="F:N-methyltransferase activity"/>
    <property type="evidence" value="ECO:0007669"/>
    <property type="project" value="InterPro"/>
</dbReference>
<dbReference type="Pfam" id="PF01555">
    <property type="entry name" value="N6_N4_Mtase"/>
    <property type="match status" value="1"/>
</dbReference>
<accession>A0A0F9PPL8</accession>
<gene>
    <name evidence="5" type="ORF">LCGC14_1111720</name>
</gene>
<proteinExistence type="predicted"/>
<keyword evidence="1" id="KW-0489">Methyltransferase</keyword>
<dbReference type="GO" id="GO:0003677">
    <property type="term" value="F:DNA binding"/>
    <property type="evidence" value="ECO:0007669"/>
    <property type="project" value="InterPro"/>
</dbReference>
<evidence type="ECO:0000313" key="5">
    <source>
        <dbReference type="EMBL" id="KKN03021.1"/>
    </source>
</evidence>
<evidence type="ECO:0000256" key="1">
    <source>
        <dbReference type="ARBA" id="ARBA00022603"/>
    </source>
</evidence>
<evidence type="ECO:0000256" key="3">
    <source>
        <dbReference type="SAM" id="MobiDB-lite"/>
    </source>
</evidence>
<name>A0A0F9PPL8_9ZZZZ</name>
<dbReference type="GO" id="GO:0032259">
    <property type="term" value="P:methylation"/>
    <property type="evidence" value="ECO:0007669"/>
    <property type="project" value="UniProtKB-KW"/>
</dbReference>
<sequence>ASLTGSEDPVKLFREFCSILPADLKRLVIELGCDSDPRFLECVPASLPIIRVCWLEYLIPSYKGRILYTGDVAYAFGEPPPSIPGRHLLGGRCTSLKQEAMFARKTGRNRKGRRPTAGGGDDLPHPTPRRLEHARWLVKNFVDKQVVDPFAGSGTTLVAAKSLNRRFIGIEIKKEYPVSGRWADH</sequence>
<dbReference type="PRINTS" id="PR00508">
    <property type="entry name" value="S21N4MTFRASE"/>
</dbReference>
<comment type="caution">
    <text evidence="5">The sequence shown here is derived from an EMBL/GenBank/DDBJ whole genome shotgun (WGS) entry which is preliminary data.</text>
</comment>
<dbReference type="InterPro" id="IPR002941">
    <property type="entry name" value="DNA_methylase_N4/N6"/>
</dbReference>
<dbReference type="SUPFAM" id="SSF53335">
    <property type="entry name" value="S-adenosyl-L-methionine-dependent methyltransferases"/>
    <property type="match status" value="1"/>
</dbReference>
<protein>
    <recommendedName>
        <fullName evidence="4">DNA methylase N-4/N-6 domain-containing protein</fullName>
    </recommendedName>
</protein>
<keyword evidence="2" id="KW-0808">Transferase</keyword>
<evidence type="ECO:0000256" key="2">
    <source>
        <dbReference type="ARBA" id="ARBA00022679"/>
    </source>
</evidence>
<dbReference type="InterPro" id="IPR029063">
    <property type="entry name" value="SAM-dependent_MTases_sf"/>
</dbReference>
<reference evidence="5" key="1">
    <citation type="journal article" date="2015" name="Nature">
        <title>Complex archaea that bridge the gap between prokaryotes and eukaryotes.</title>
        <authorList>
            <person name="Spang A."/>
            <person name="Saw J.H."/>
            <person name="Jorgensen S.L."/>
            <person name="Zaremba-Niedzwiedzka K."/>
            <person name="Martijn J."/>
            <person name="Lind A.E."/>
            <person name="van Eijk R."/>
            <person name="Schleper C."/>
            <person name="Guy L."/>
            <person name="Ettema T.J."/>
        </authorList>
    </citation>
    <scope>NUCLEOTIDE SEQUENCE</scope>
</reference>
<feature type="non-terminal residue" evidence="5">
    <location>
        <position position="1"/>
    </location>
</feature>
<evidence type="ECO:0000259" key="4">
    <source>
        <dbReference type="Pfam" id="PF01555"/>
    </source>
</evidence>